<keyword evidence="4" id="KW-1185">Reference proteome</keyword>
<gene>
    <name evidence="3" type="ORF">ACFQ4H_29465</name>
</gene>
<dbReference type="InterPro" id="IPR003593">
    <property type="entry name" value="AAA+_ATPase"/>
</dbReference>
<dbReference type="Proteomes" id="UP001597260">
    <property type="component" value="Unassembled WGS sequence"/>
</dbReference>
<protein>
    <recommendedName>
        <fullName evidence="2">AAA+ ATPase domain-containing protein</fullName>
    </recommendedName>
</protein>
<accession>A0ABW3YL51</accession>
<evidence type="ECO:0000313" key="3">
    <source>
        <dbReference type="EMBL" id="MFD1325222.1"/>
    </source>
</evidence>
<proteinExistence type="predicted"/>
<evidence type="ECO:0000313" key="4">
    <source>
        <dbReference type="Proteomes" id="UP001597260"/>
    </source>
</evidence>
<dbReference type="SMART" id="SM00382">
    <property type="entry name" value="AAA"/>
    <property type="match status" value="1"/>
</dbReference>
<dbReference type="SUPFAM" id="SSF52540">
    <property type="entry name" value="P-loop containing nucleoside triphosphate hydrolases"/>
    <property type="match status" value="1"/>
</dbReference>
<comment type="caution">
    <text evidence="3">The sequence shown here is derived from an EMBL/GenBank/DDBJ whole genome shotgun (WGS) entry which is preliminary data.</text>
</comment>
<evidence type="ECO:0000259" key="2">
    <source>
        <dbReference type="SMART" id="SM00382"/>
    </source>
</evidence>
<dbReference type="SUPFAM" id="SSF48452">
    <property type="entry name" value="TPR-like"/>
    <property type="match status" value="1"/>
</dbReference>
<dbReference type="EMBL" id="JBHTMP010000071">
    <property type="protein sequence ID" value="MFD1325222.1"/>
    <property type="molecule type" value="Genomic_DNA"/>
</dbReference>
<dbReference type="Gene3D" id="1.25.40.10">
    <property type="entry name" value="Tetratricopeptide repeat domain"/>
    <property type="match status" value="1"/>
</dbReference>
<feature type="compositionally biased region" description="Pro residues" evidence="1">
    <location>
        <begin position="16"/>
        <end position="25"/>
    </location>
</feature>
<dbReference type="RefSeq" id="WP_377577188.1">
    <property type="nucleotide sequence ID" value="NZ_JBHTMP010000071.1"/>
</dbReference>
<feature type="region of interest" description="Disordered" evidence="1">
    <location>
        <begin position="1"/>
        <end position="25"/>
    </location>
</feature>
<evidence type="ECO:0000256" key="1">
    <source>
        <dbReference type="SAM" id="MobiDB-lite"/>
    </source>
</evidence>
<feature type="domain" description="AAA+ ATPase" evidence="2">
    <location>
        <begin position="173"/>
        <end position="317"/>
    </location>
</feature>
<dbReference type="InterPro" id="IPR011990">
    <property type="entry name" value="TPR-like_helical_dom_sf"/>
</dbReference>
<organism evidence="3 4">
    <name type="scientific">Micromonospora sonneratiae</name>
    <dbReference type="NCBI Taxonomy" id="1184706"/>
    <lineage>
        <taxon>Bacteria</taxon>
        <taxon>Bacillati</taxon>
        <taxon>Actinomycetota</taxon>
        <taxon>Actinomycetes</taxon>
        <taxon>Micromonosporales</taxon>
        <taxon>Micromonosporaceae</taxon>
        <taxon>Micromonospora</taxon>
    </lineage>
</organism>
<name>A0ABW3YL51_9ACTN</name>
<dbReference type="InterPro" id="IPR027417">
    <property type="entry name" value="P-loop_NTPase"/>
</dbReference>
<reference evidence="4" key="1">
    <citation type="journal article" date="2019" name="Int. J. Syst. Evol. Microbiol.">
        <title>The Global Catalogue of Microorganisms (GCM) 10K type strain sequencing project: providing services to taxonomists for standard genome sequencing and annotation.</title>
        <authorList>
            <consortium name="The Broad Institute Genomics Platform"/>
            <consortium name="The Broad Institute Genome Sequencing Center for Infectious Disease"/>
            <person name="Wu L."/>
            <person name="Ma J."/>
        </authorList>
    </citation>
    <scope>NUCLEOTIDE SEQUENCE [LARGE SCALE GENOMIC DNA]</scope>
    <source>
        <strain evidence="4">JCM 31037</strain>
    </source>
</reference>
<sequence length="671" mass="73490">MSSDESAAGRRRPRPIEPPRLPPGPLKDLKQAVYALYLAAGQPTLDTIETDVARLADELDLDGVPKRDTIGRIIGEPEVPAGVADLTAAAAVLARRADRDVEVVVGQVRRLWELARTAPVPYGMIRVRASRPRLLGVHNAIQVGAAGLAELPPYVPRDLDAELEAAIRVASRQGGLVLLVGDSSVGKTRTLYEVVRAALPNWWLLHPTDTEVIRAFAAAPMPRTVLWLDELQSHLDDRLPLRAGTVRELIGDGMVLVATLWQHEYRERSVPGPPGGPNPDGNDRELLRLARVVHVPDTFSANERRRAEKHAADPRIRIALDTPDAGVTQVLAGGPQLLDRWNGADPYSRAILTTALDAARLGGRSPLPSVFLRAAAPGYCTDVERAQAPTDWFERAINYATRLLLGAVAPLTPVTSGMAMGVTSGYRLADYLLQQVRHRRLPHSPPATFWDACVTHLDDPGDLERLGHAADRRMRYRYAIPLLRRAESRNPYLAERLGWLLADQGEFDEALSIFRAVARTNPVMAYRLPEVEKSVHDLRAIKCHEIPSAASREHMLQGLAGSHAFRQRYAHEPPGVLADRLTEMFGDVDDLRRRAVGGDHNAINRLVNVLTTLGDLEAALPLLHALVDSGHPTADTMLIATLVEQGRDREALRLARYGLTAAGDIELPPVG</sequence>